<evidence type="ECO:0008006" key="6">
    <source>
        <dbReference type="Google" id="ProtNLM"/>
    </source>
</evidence>
<sequence>MRLERFAALTAVLVLGSGCAATVSGQATPRTTPVDLAALQTGAMVTEPTDFELNFSSHAAQRVRLIEGRRLLDVLVHPTDFVPTLTELSYTKIFADAEEMTKTGGLPEKFEDAVTTNDLVAGVCTTRTNGSSRDFESLFVGILEFGTEQNAVAAAAAMYAVGLTQEDSRQPVAIPSYPGAHGSASDSSVNAFQPHGRFVIVTAMQPVADRNSSADMIKNVLDKQIEALDKFQAVAADDLLDLPLDQDGMVRRTMSKSPVGDPFQMGFHNEDFGIFLPSGILHYERNPRETRKALEDAGVDLIGRRYSTVYRTRDVESAFLLQTALARRGKHDTVLEPPPGIADAHCVRLAEPDKNRNYNGFCVLVYERYVAVVMSQASQLNSTQPSDPTLQERTAAQYAILAKSE</sequence>
<dbReference type="Pfam" id="PF24088">
    <property type="entry name" value="DUF7373"/>
    <property type="match status" value="1"/>
</dbReference>
<feature type="domain" description="DUF7373" evidence="3">
    <location>
        <begin position="249"/>
        <end position="404"/>
    </location>
</feature>
<feature type="domain" description="DUF7373" evidence="2">
    <location>
        <begin position="59"/>
        <end position="244"/>
    </location>
</feature>
<evidence type="ECO:0000259" key="2">
    <source>
        <dbReference type="Pfam" id="PF24088"/>
    </source>
</evidence>
<gene>
    <name evidence="4" type="ORF">DFR75_102548</name>
</gene>
<dbReference type="RefSeq" id="WP_424991827.1">
    <property type="nucleotide sequence ID" value="NZ_SNXK01000002.1"/>
</dbReference>
<dbReference type="AlphaFoldDB" id="A0A4R6PPJ1"/>
<feature type="chain" id="PRO_5020697167" description="Secreted protein" evidence="1">
    <location>
        <begin position="21"/>
        <end position="405"/>
    </location>
</feature>
<keyword evidence="1" id="KW-0732">Signal</keyword>
<reference evidence="4 5" key="1">
    <citation type="submission" date="2019-03" db="EMBL/GenBank/DDBJ databases">
        <title>Genomic Encyclopedia of Type Strains, Phase IV (KMG-IV): sequencing the most valuable type-strain genomes for metagenomic binning, comparative biology and taxonomic classification.</title>
        <authorList>
            <person name="Goeker M."/>
        </authorList>
    </citation>
    <scope>NUCLEOTIDE SEQUENCE [LARGE SCALE GENOMIC DNA]</scope>
    <source>
        <strain evidence="4 5">DSM 44496</strain>
    </source>
</reference>
<dbReference type="Proteomes" id="UP000295087">
    <property type="component" value="Unassembled WGS sequence"/>
</dbReference>
<dbReference type="PROSITE" id="PS51257">
    <property type="entry name" value="PROKAR_LIPOPROTEIN"/>
    <property type="match status" value="1"/>
</dbReference>
<evidence type="ECO:0000259" key="3">
    <source>
        <dbReference type="Pfam" id="PF24092"/>
    </source>
</evidence>
<feature type="signal peptide" evidence="1">
    <location>
        <begin position="1"/>
        <end position="20"/>
    </location>
</feature>
<comment type="caution">
    <text evidence="4">The sequence shown here is derived from an EMBL/GenBank/DDBJ whole genome shotgun (WGS) entry which is preliminary data.</text>
</comment>
<evidence type="ECO:0000313" key="4">
    <source>
        <dbReference type="EMBL" id="TDP39829.1"/>
    </source>
</evidence>
<accession>A0A4R6PPJ1</accession>
<name>A0A4R6PPJ1_NOCIG</name>
<keyword evidence="5" id="KW-1185">Reference proteome</keyword>
<evidence type="ECO:0000256" key="1">
    <source>
        <dbReference type="SAM" id="SignalP"/>
    </source>
</evidence>
<proteinExistence type="predicted"/>
<protein>
    <recommendedName>
        <fullName evidence="6">Secreted protein</fullName>
    </recommendedName>
</protein>
<dbReference type="EMBL" id="SNXK01000002">
    <property type="protein sequence ID" value="TDP39829.1"/>
    <property type="molecule type" value="Genomic_DNA"/>
</dbReference>
<evidence type="ECO:0000313" key="5">
    <source>
        <dbReference type="Proteomes" id="UP000295087"/>
    </source>
</evidence>
<organism evidence="4 5">
    <name type="scientific">Nocardia ignorata</name>
    <dbReference type="NCBI Taxonomy" id="145285"/>
    <lineage>
        <taxon>Bacteria</taxon>
        <taxon>Bacillati</taxon>
        <taxon>Actinomycetota</taxon>
        <taxon>Actinomycetes</taxon>
        <taxon>Mycobacteriales</taxon>
        <taxon>Nocardiaceae</taxon>
        <taxon>Nocardia</taxon>
    </lineage>
</organism>
<dbReference type="Pfam" id="PF24092">
    <property type="entry name" value="DUF7373_C"/>
    <property type="match status" value="1"/>
</dbReference>
<dbReference type="InterPro" id="IPR056463">
    <property type="entry name" value="DUF7373_C"/>
</dbReference>
<dbReference type="InterPro" id="IPR055797">
    <property type="entry name" value="DUF7373"/>
</dbReference>